<evidence type="ECO:0000313" key="4">
    <source>
        <dbReference type="Proteomes" id="UP000467700"/>
    </source>
</evidence>
<feature type="transmembrane region" description="Helical" evidence="2">
    <location>
        <begin position="171"/>
        <end position="194"/>
    </location>
</feature>
<accession>A0A8S0W9P3</accession>
<dbReference type="Proteomes" id="UP000467700">
    <property type="component" value="Unassembled WGS sequence"/>
</dbReference>
<organism evidence="3 4">
    <name type="scientific">Cyclocybe aegerita</name>
    <name type="common">Black poplar mushroom</name>
    <name type="synonym">Agrocybe aegerita</name>
    <dbReference type="NCBI Taxonomy" id="1973307"/>
    <lineage>
        <taxon>Eukaryota</taxon>
        <taxon>Fungi</taxon>
        <taxon>Dikarya</taxon>
        <taxon>Basidiomycota</taxon>
        <taxon>Agaricomycotina</taxon>
        <taxon>Agaricomycetes</taxon>
        <taxon>Agaricomycetidae</taxon>
        <taxon>Agaricales</taxon>
        <taxon>Agaricineae</taxon>
        <taxon>Bolbitiaceae</taxon>
        <taxon>Cyclocybe</taxon>
    </lineage>
</organism>
<feature type="transmembrane region" description="Helical" evidence="2">
    <location>
        <begin position="229"/>
        <end position="247"/>
    </location>
</feature>
<proteinExistence type="predicted"/>
<keyword evidence="4" id="KW-1185">Reference proteome</keyword>
<feature type="compositionally biased region" description="Basic and acidic residues" evidence="1">
    <location>
        <begin position="337"/>
        <end position="346"/>
    </location>
</feature>
<feature type="transmembrane region" description="Helical" evidence="2">
    <location>
        <begin position="100"/>
        <end position="117"/>
    </location>
</feature>
<evidence type="ECO:0000256" key="2">
    <source>
        <dbReference type="SAM" id="Phobius"/>
    </source>
</evidence>
<keyword evidence="2" id="KW-0812">Transmembrane</keyword>
<gene>
    <name evidence="3" type="ORF">AAE3_LOCUS4633</name>
</gene>
<dbReference type="OrthoDB" id="3038990at2759"/>
<comment type="caution">
    <text evidence="3">The sequence shown here is derived from an EMBL/GenBank/DDBJ whole genome shotgun (WGS) entry which is preliminary data.</text>
</comment>
<feature type="transmembrane region" description="Helical" evidence="2">
    <location>
        <begin position="253"/>
        <end position="274"/>
    </location>
</feature>
<protein>
    <submittedName>
        <fullName evidence="3">Uncharacterized protein</fullName>
    </submittedName>
</protein>
<name>A0A8S0W9P3_CYCAE</name>
<dbReference type="AlphaFoldDB" id="A0A8S0W9P3"/>
<evidence type="ECO:0000313" key="3">
    <source>
        <dbReference type="EMBL" id="CAA7262466.1"/>
    </source>
</evidence>
<keyword evidence="2" id="KW-1133">Transmembrane helix</keyword>
<keyword evidence="2" id="KW-0472">Membrane</keyword>
<feature type="transmembrane region" description="Helical" evidence="2">
    <location>
        <begin position="55"/>
        <end position="80"/>
    </location>
</feature>
<feature type="transmembrane region" description="Helical" evidence="2">
    <location>
        <begin position="129"/>
        <end position="151"/>
    </location>
</feature>
<sequence length="370" mass="41429">MSANDSTPLPNPNTPMAYLPPELAYQVTIAIYILVGSLGVMVWDILDNLRGDYWLLFNFPIRAPTIAYFVSRLASLAYALSSTIFETAKTGNCRSFQKGLDWLYPISVPATSLLFFFRVRAVFDRDRRVVGFFAFMWLAVLAGCLTVTQGVEGAEIGDTRFCVNASLQPYVAAAAIIPLVNDTLIFLAITWRLMQNANVEPSLKGGVRTLFFGDYMPAFSKALLQDGQVYYLTTVSISLLTVIMLYVKSVPVTYQTMFTVPNIVLMNVMACRVFRNVKFGKFREAPLSSNRRDNDRSRHSLPIPVSFASRARARNTEVLVTTVHETGMPSIHVNDAEMKDAQRHHDDDDEETKTDHKSFIDMETPSSRGA</sequence>
<feature type="transmembrane region" description="Helical" evidence="2">
    <location>
        <begin position="23"/>
        <end position="43"/>
    </location>
</feature>
<evidence type="ECO:0000256" key="1">
    <source>
        <dbReference type="SAM" id="MobiDB-lite"/>
    </source>
</evidence>
<feature type="region of interest" description="Disordered" evidence="1">
    <location>
        <begin position="337"/>
        <end position="370"/>
    </location>
</feature>
<dbReference type="EMBL" id="CACVBS010000036">
    <property type="protein sequence ID" value="CAA7262466.1"/>
    <property type="molecule type" value="Genomic_DNA"/>
</dbReference>
<reference evidence="3 4" key="1">
    <citation type="submission" date="2020-01" db="EMBL/GenBank/DDBJ databases">
        <authorList>
            <person name="Gupta K D."/>
        </authorList>
    </citation>
    <scope>NUCLEOTIDE SEQUENCE [LARGE SCALE GENOMIC DNA]</scope>
</reference>